<evidence type="ECO:0000256" key="4">
    <source>
        <dbReference type="ARBA" id="ARBA00023136"/>
    </source>
</evidence>
<dbReference type="KEGG" id="caqu:CAQU_04500"/>
<accession>A0A1L7CF43</accession>
<evidence type="ECO:0000256" key="2">
    <source>
        <dbReference type="ARBA" id="ARBA00005005"/>
    </source>
</evidence>
<dbReference type="OrthoDB" id="9803968at2"/>
<evidence type="ECO:0000313" key="11">
    <source>
        <dbReference type="Proteomes" id="UP000185478"/>
    </source>
</evidence>
<dbReference type="InterPro" id="IPR025110">
    <property type="entry name" value="AMP-bd_C"/>
</dbReference>
<dbReference type="SUPFAM" id="SSF56801">
    <property type="entry name" value="Acetyl-CoA synthetase-like"/>
    <property type="match status" value="1"/>
</dbReference>
<dbReference type="STRING" id="1431546.CAQU_04500"/>
<gene>
    <name evidence="10" type="ORF">CAQU_04500</name>
</gene>
<dbReference type="Proteomes" id="UP000185478">
    <property type="component" value="Chromosome"/>
</dbReference>
<dbReference type="GO" id="GO:0004467">
    <property type="term" value="F:long-chain fatty acid-CoA ligase activity"/>
    <property type="evidence" value="ECO:0007669"/>
    <property type="project" value="UniProtKB-EC"/>
</dbReference>
<evidence type="ECO:0000313" key="10">
    <source>
        <dbReference type="EMBL" id="APT84448.1"/>
    </source>
</evidence>
<reference evidence="10 11" key="1">
    <citation type="submission" date="2014-08" db="EMBL/GenBank/DDBJ databases">
        <title>Complete genome sequence of Corynebacterium aquilae S-613T(T) (=DSM 44791(T)), isolated from the choana of a healthy golden eagle.</title>
        <authorList>
            <person name="Ruckert C."/>
            <person name="Albersmeier A."/>
            <person name="Winkler A."/>
            <person name="Kalinowski J."/>
        </authorList>
    </citation>
    <scope>NUCLEOTIDE SEQUENCE [LARGE SCALE GENOMIC DNA]</scope>
    <source>
        <strain evidence="10 11">S-613</strain>
    </source>
</reference>
<evidence type="ECO:0000256" key="3">
    <source>
        <dbReference type="ARBA" id="ARBA00022598"/>
    </source>
</evidence>
<sequence length="557" mass="58161">MSDSLSAAVPCADEPLVTADELYPAEVRRRYVEAGVWTSDTFASLLEDSVRAWGGREAVVGPVAACPGQPPARLSYAQLDAYANAVAHQLANVGVGVGHRVVLFCPNTVEYVGAFFGVVRLGAVPVHALPAHGVVELSHFLQASGASAVVTVERFGLTRHGEVAAEAVRVAGTGAAVVVACAPGEGGDLPVLEPAVVNPFGLGLIQLSGGTTGVPKLIARSHADYLFSVRRSVEVCEVSAETKMLVVLPAAHNFTMSSPGILGVLSAGGTVVFAPDPTPGSAFALIESEGVTMASLVPPLAMLWLQAAESSVRDLSSLRVLQVGGARFADSAAARVGSVLGCKLQQVFGMAEGLVNYTRLDDPEELVTTTQGYPMSELDEVLVLDDDGHPVADGCAGLLWTRGPYTIRGYIGGVSASSFDDQGFYCTGDVVRRLPSGHLVVEGRAKEQINRAGEKISCEEVENLILGVDGVADCLVLGVSDEHLGERICAVIIPQDPALCDDERFSCQRIRQVLSAGGVAAFKLPDEVVVRPSFPTTNVGKASRAATRKLLSSQRVG</sequence>
<evidence type="ECO:0000259" key="9">
    <source>
        <dbReference type="Pfam" id="PF13193"/>
    </source>
</evidence>
<dbReference type="InterPro" id="IPR045851">
    <property type="entry name" value="AMP-bd_C_sf"/>
</dbReference>
<evidence type="ECO:0000256" key="1">
    <source>
        <dbReference type="ARBA" id="ARBA00004170"/>
    </source>
</evidence>
<evidence type="ECO:0000256" key="5">
    <source>
        <dbReference type="ARBA" id="ARBA00026121"/>
    </source>
</evidence>
<keyword evidence="3" id="KW-0436">Ligase</keyword>
<dbReference type="Gene3D" id="2.30.38.10">
    <property type="entry name" value="Luciferase, Domain 3"/>
    <property type="match status" value="1"/>
</dbReference>
<dbReference type="InterPro" id="IPR020845">
    <property type="entry name" value="AMP-binding_CS"/>
</dbReference>
<dbReference type="InterPro" id="IPR050237">
    <property type="entry name" value="ATP-dep_AMP-bd_enzyme"/>
</dbReference>
<comment type="subcellular location">
    <subcellularLocation>
        <location evidence="1">Membrane</location>
        <topology evidence="1">Peripheral membrane protein</topology>
    </subcellularLocation>
</comment>
<keyword evidence="11" id="KW-1185">Reference proteome</keyword>
<proteinExistence type="predicted"/>
<dbReference type="GO" id="GO:0016020">
    <property type="term" value="C:membrane"/>
    <property type="evidence" value="ECO:0007669"/>
    <property type="project" value="UniProtKB-SubCell"/>
</dbReference>
<dbReference type="Gene3D" id="3.30.300.30">
    <property type="match status" value="1"/>
</dbReference>
<dbReference type="EC" id="6.2.1.3" evidence="5"/>
<name>A0A1L7CF43_9CORY</name>
<dbReference type="PANTHER" id="PTHR43767">
    <property type="entry name" value="LONG-CHAIN-FATTY-ACID--COA LIGASE"/>
    <property type="match status" value="1"/>
</dbReference>
<dbReference type="RefSeq" id="WP_075725558.1">
    <property type="nucleotide sequence ID" value="NZ_CP009245.1"/>
</dbReference>
<dbReference type="Gene3D" id="3.40.50.980">
    <property type="match status" value="2"/>
</dbReference>
<comment type="pathway">
    <text evidence="2">Lipid metabolism; fatty acid beta-oxidation.</text>
</comment>
<feature type="domain" description="AMP-dependent synthetase/ligase" evidence="8">
    <location>
        <begin position="47"/>
        <end position="410"/>
    </location>
</feature>
<dbReference type="AlphaFoldDB" id="A0A1L7CF43"/>
<feature type="domain" description="AMP-binding enzyme C-terminal" evidence="9">
    <location>
        <begin position="460"/>
        <end position="541"/>
    </location>
</feature>
<protein>
    <recommendedName>
        <fullName evidence="6">Long-chain-fatty-acid--CoA ligase</fullName>
        <ecNumber evidence="5">6.2.1.3</ecNumber>
    </recommendedName>
    <alternativeName>
        <fullName evidence="7">Long-chain acyl-CoA synthetase</fullName>
    </alternativeName>
</protein>
<evidence type="ECO:0000259" key="8">
    <source>
        <dbReference type="Pfam" id="PF00501"/>
    </source>
</evidence>
<dbReference type="Pfam" id="PF00501">
    <property type="entry name" value="AMP-binding"/>
    <property type="match status" value="1"/>
</dbReference>
<organism evidence="10 11">
    <name type="scientific">Corynebacterium aquilae DSM 44791</name>
    <dbReference type="NCBI Taxonomy" id="1431546"/>
    <lineage>
        <taxon>Bacteria</taxon>
        <taxon>Bacillati</taxon>
        <taxon>Actinomycetota</taxon>
        <taxon>Actinomycetes</taxon>
        <taxon>Mycobacteriales</taxon>
        <taxon>Corynebacteriaceae</taxon>
        <taxon>Corynebacterium</taxon>
    </lineage>
</organism>
<dbReference type="InterPro" id="IPR000873">
    <property type="entry name" value="AMP-dep_synth/lig_dom"/>
</dbReference>
<keyword evidence="4" id="KW-0472">Membrane</keyword>
<dbReference type="EMBL" id="CP009245">
    <property type="protein sequence ID" value="APT84448.1"/>
    <property type="molecule type" value="Genomic_DNA"/>
</dbReference>
<evidence type="ECO:0000256" key="6">
    <source>
        <dbReference type="ARBA" id="ARBA00039545"/>
    </source>
</evidence>
<dbReference type="PANTHER" id="PTHR43767:SF8">
    <property type="entry name" value="LONG-CHAIN-FATTY-ACID--COA LIGASE"/>
    <property type="match status" value="1"/>
</dbReference>
<evidence type="ECO:0000256" key="7">
    <source>
        <dbReference type="ARBA" id="ARBA00042773"/>
    </source>
</evidence>
<dbReference type="PROSITE" id="PS00455">
    <property type="entry name" value="AMP_BINDING"/>
    <property type="match status" value="1"/>
</dbReference>
<dbReference type="Pfam" id="PF13193">
    <property type="entry name" value="AMP-binding_C"/>
    <property type="match status" value="1"/>
</dbReference>